<gene>
    <name evidence="13" type="ORF">DS832_00865</name>
</gene>
<dbReference type="SUPFAM" id="SSF53098">
    <property type="entry name" value="Ribonuclease H-like"/>
    <property type="match status" value="1"/>
</dbReference>
<comment type="catalytic activity">
    <reaction evidence="1">
        <text>Endonucleolytic cleavage to 5'-phosphomonoester.</text>
        <dbReference type="EC" id="3.1.26.4"/>
    </reaction>
</comment>
<dbReference type="Gene3D" id="3.30.420.10">
    <property type="entry name" value="Ribonuclease H-like superfamily/Ribonuclease H"/>
    <property type="match status" value="1"/>
</dbReference>
<dbReference type="InterPro" id="IPR011320">
    <property type="entry name" value="RNase_H1_N"/>
</dbReference>
<evidence type="ECO:0000256" key="2">
    <source>
        <dbReference type="ARBA" id="ARBA00001946"/>
    </source>
</evidence>
<protein>
    <recommendedName>
        <fullName evidence="7">Ribonuclease H</fullName>
        <ecNumber evidence="6">3.1.26.4</ecNumber>
    </recommendedName>
</protein>
<keyword evidence="8" id="KW-0540">Nuclease</keyword>
<accession>A0A347STU9</accession>
<evidence type="ECO:0000256" key="8">
    <source>
        <dbReference type="ARBA" id="ARBA00022722"/>
    </source>
</evidence>
<evidence type="ECO:0000256" key="9">
    <source>
        <dbReference type="ARBA" id="ARBA00022723"/>
    </source>
</evidence>
<comment type="subunit">
    <text evidence="5">Monomer.</text>
</comment>
<dbReference type="InterPro" id="IPR009027">
    <property type="entry name" value="Ribosomal_bL9/RNase_H1_N"/>
</dbReference>
<name>A0A347STU9_9LACO</name>
<keyword evidence="12" id="KW-0460">Magnesium</keyword>
<dbReference type="GO" id="GO:0046872">
    <property type="term" value="F:metal ion binding"/>
    <property type="evidence" value="ECO:0007669"/>
    <property type="project" value="UniProtKB-KW"/>
</dbReference>
<dbReference type="Pfam" id="PF01693">
    <property type="entry name" value="Cauli_VI"/>
    <property type="match status" value="1"/>
</dbReference>
<evidence type="ECO:0000313" key="13">
    <source>
        <dbReference type="EMBL" id="RHW48654.1"/>
    </source>
</evidence>
<evidence type="ECO:0000256" key="11">
    <source>
        <dbReference type="ARBA" id="ARBA00022801"/>
    </source>
</evidence>
<dbReference type="EC" id="3.1.26.4" evidence="6"/>
<dbReference type="Proteomes" id="UP000284822">
    <property type="component" value="Unassembled WGS sequence"/>
</dbReference>
<comment type="function">
    <text evidence="3">Endonuclease that specifically degrades the RNA of RNA-DNA hybrids.</text>
</comment>
<keyword evidence="10" id="KW-0255">Endonuclease</keyword>
<dbReference type="PANTHER" id="PTHR10642:SF26">
    <property type="entry name" value="RIBONUCLEASE H1"/>
    <property type="match status" value="1"/>
</dbReference>
<comment type="caution">
    <text evidence="13">The sequence shown here is derived from an EMBL/GenBank/DDBJ whole genome shotgun (WGS) entry which is preliminary data.</text>
</comment>
<dbReference type="PANTHER" id="PTHR10642">
    <property type="entry name" value="RIBONUCLEASE H1"/>
    <property type="match status" value="1"/>
</dbReference>
<reference evidence="13 14" key="1">
    <citation type="submission" date="2018-07" db="EMBL/GenBank/DDBJ databases">
        <title>Genome sequences of six Lactobacillus spp. isolated from bumble bee guts.</title>
        <authorList>
            <person name="Motta E.V.S."/>
            <person name="Moran N.A."/>
        </authorList>
    </citation>
    <scope>NUCLEOTIDE SEQUENCE [LARGE SCALE GENOMIC DNA]</scope>
    <source>
        <strain evidence="13 14">LV-8.1</strain>
    </source>
</reference>
<dbReference type="KEGG" id="lbm:DS830_08135"/>
<evidence type="ECO:0000256" key="10">
    <source>
        <dbReference type="ARBA" id="ARBA00022759"/>
    </source>
</evidence>
<dbReference type="AlphaFoldDB" id="A0A347STU9"/>
<dbReference type="FunFam" id="3.40.970.10:FF:000002">
    <property type="entry name" value="Ribonuclease H"/>
    <property type="match status" value="1"/>
</dbReference>
<dbReference type="InterPro" id="IPR037056">
    <property type="entry name" value="RNase_H1_N_sf"/>
</dbReference>
<dbReference type="GO" id="GO:0043137">
    <property type="term" value="P:DNA replication, removal of RNA primer"/>
    <property type="evidence" value="ECO:0007669"/>
    <property type="project" value="TreeGrafter"/>
</dbReference>
<comment type="cofactor">
    <cofactor evidence="2">
        <name>Mg(2+)</name>
        <dbReference type="ChEBI" id="CHEBI:18420"/>
    </cofactor>
</comment>
<dbReference type="InterPro" id="IPR022892">
    <property type="entry name" value="RNaseHI"/>
</dbReference>
<dbReference type="InterPro" id="IPR050092">
    <property type="entry name" value="RNase_H"/>
</dbReference>
<evidence type="ECO:0000256" key="1">
    <source>
        <dbReference type="ARBA" id="ARBA00000077"/>
    </source>
</evidence>
<evidence type="ECO:0000256" key="6">
    <source>
        <dbReference type="ARBA" id="ARBA00012180"/>
    </source>
</evidence>
<dbReference type="InterPro" id="IPR036397">
    <property type="entry name" value="RNaseH_sf"/>
</dbReference>
<evidence type="ECO:0000256" key="3">
    <source>
        <dbReference type="ARBA" id="ARBA00004065"/>
    </source>
</evidence>
<evidence type="ECO:0000256" key="7">
    <source>
        <dbReference type="ARBA" id="ARBA00017721"/>
    </source>
</evidence>
<dbReference type="InterPro" id="IPR012337">
    <property type="entry name" value="RNaseH-like_sf"/>
</dbReference>
<comment type="similarity">
    <text evidence="4">Belongs to the RNase H family.</text>
</comment>
<evidence type="ECO:0000256" key="12">
    <source>
        <dbReference type="ARBA" id="ARBA00022842"/>
    </source>
</evidence>
<dbReference type="RefSeq" id="WP_118908966.1">
    <property type="nucleotide sequence ID" value="NZ_CP031513.1"/>
</dbReference>
<dbReference type="SUPFAM" id="SSF55658">
    <property type="entry name" value="L9 N-domain-like"/>
    <property type="match status" value="1"/>
</dbReference>
<proteinExistence type="inferred from homology"/>
<dbReference type="GO" id="GO:0004523">
    <property type="term" value="F:RNA-DNA hybrid ribonuclease activity"/>
    <property type="evidence" value="ECO:0007669"/>
    <property type="project" value="UniProtKB-EC"/>
</dbReference>
<dbReference type="EMBL" id="QOCS01000003">
    <property type="protein sequence ID" value="RHW48654.1"/>
    <property type="molecule type" value="Genomic_DNA"/>
</dbReference>
<dbReference type="Pfam" id="PF00075">
    <property type="entry name" value="RNase_H"/>
    <property type="match status" value="1"/>
</dbReference>
<dbReference type="PROSITE" id="PS50879">
    <property type="entry name" value="RNASE_H_1"/>
    <property type="match status" value="1"/>
</dbReference>
<sequence length="217" mass="24327">MKKYYAVKKGRHPGIYSTWPEAQQQVQGFKGAIFKGFTELSAAQSFIKNNKSSLKAPETPEVLLYTDGGTRNTGNYAGGHVKSTDKAAWAYLIKSQNKHYQASAGQLGATNNQMELLAVVKGLEKLNTLNWTHKNILLVSDSQYVLNALTKGWLAGWQKRGWKKADGQPVLNKDLWQQIYNQLSAFTNLQFAWTKGHAANVDNNFVDQLLNQTMDQM</sequence>
<evidence type="ECO:0000313" key="14">
    <source>
        <dbReference type="Proteomes" id="UP000284822"/>
    </source>
</evidence>
<dbReference type="InterPro" id="IPR002156">
    <property type="entry name" value="RNaseH_domain"/>
</dbReference>
<keyword evidence="9" id="KW-0479">Metal-binding</keyword>
<dbReference type="CDD" id="cd09278">
    <property type="entry name" value="RNase_HI_prokaryote_like"/>
    <property type="match status" value="1"/>
</dbReference>
<dbReference type="Gene3D" id="3.40.970.10">
    <property type="entry name" value="Ribonuclease H1, N-terminal domain"/>
    <property type="match status" value="1"/>
</dbReference>
<evidence type="ECO:0000256" key="4">
    <source>
        <dbReference type="ARBA" id="ARBA00005300"/>
    </source>
</evidence>
<keyword evidence="11" id="KW-0378">Hydrolase</keyword>
<evidence type="ECO:0000256" key="5">
    <source>
        <dbReference type="ARBA" id="ARBA00011245"/>
    </source>
</evidence>
<organism evidence="13 14">
    <name type="scientific">Bombilactobacillus bombi</name>
    <dbReference type="NCBI Taxonomy" id="1303590"/>
    <lineage>
        <taxon>Bacteria</taxon>
        <taxon>Bacillati</taxon>
        <taxon>Bacillota</taxon>
        <taxon>Bacilli</taxon>
        <taxon>Lactobacillales</taxon>
        <taxon>Lactobacillaceae</taxon>
        <taxon>Bombilactobacillus</taxon>
    </lineage>
</organism>
<dbReference type="GO" id="GO:0003676">
    <property type="term" value="F:nucleic acid binding"/>
    <property type="evidence" value="ECO:0007669"/>
    <property type="project" value="InterPro"/>
</dbReference>